<evidence type="ECO:0000256" key="1">
    <source>
        <dbReference type="ARBA" id="ARBA00023015"/>
    </source>
</evidence>
<dbReference type="InterPro" id="IPR003313">
    <property type="entry name" value="AraC-bd"/>
</dbReference>
<dbReference type="PROSITE" id="PS00041">
    <property type="entry name" value="HTH_ARAC_FAMILY_1"/>
    <property type="match status" value="1"/>
</dbReference>
<dbReference type="EMBL" id="CP040396">
    <property type="protein sequence ID" value="QCT01123.1"/>
    <property type="molecule type" value="Genomic_DNA"/>
</dbReference>
<dbReference type="InterPro" id="IPR037923">
    <property type="entry name" value="HTH-like"/>
</dbReference>
<dbReference type="InterPro" id="IPR018060">
    <property type="entry name" value="HTH_AraC"/>
</dbReference>
<keyword evidence="3" id="KW-0804">Transcription</keyword>
<evidence type="ECO:0000256" key="2">
    <source>
        <dbReference type="ARBA" id="ARBA00023125"/>
    </source>
</evidence>
<evidence type="ECO:0000256" key="3">
    <source>
        <dbReference type="ARBA" id="ARBA00023163"/>
    </source>
</evidence>
<dbReference type="RefSeq" id="WP_138224239.1">
    <property type="nucleotide sequence ID" value="NZ_CP040396.1"/>
</dbReference>
<dbReference type="Proteomes" id="UP000300879">
    <property type="component" value="Chromosome"/>
</dbReference>
<evidence type="ECO:0000259" key="4">
    <source>
        <dbReference type="PROSITE" id="PS01124"/>
    </source>
</evidence>
<dbReference type="Gene3D" id="2.60.120.280">
    <property type="entry name" value="Regulatory protein AraC"/>
    <property type="match status" value="1"/>
</dbReference>
<keyword evidence="2" id="KW-0238">DNA-binding</keyword>
<reference evidence="5 6" key="1">
    <citation type="submission" date="2019-05" db="EMBL/GenBank/DDBJ databases">
        <authorList>
            <person name="Chen C."/>
        </authorList>
    </citation>
    <scope>NUCLEOTIDE SEQUENCE [LARGE SCALE GENOMIC DNA]</scope>
    <source>
        <strain evidence="5 6">HB172198</strain>
    </source>
</reference>
<dbReference type="InterPro" id="IPR009057">
    <property type="entry name" value="Homeodomain-like_sf"/>
</dbReference>
<dbReference type="Pfam" id="PF12833">
    <property type="entry name" value="HTH_18"/>
    <property type="match status" value="1"/>
</dbReference>
<dbReference type="GO" id="GO:0043565">
    <property type="term" value="F:sequence-specific DNA binding"/>
    <property type="evidence" value="ECO:0007669"/>
    <property type="project" value="InterPro"/>
</dbReference>
<dbReference type="PANTHER" id="PTHR43280:SF30">
    <property type="entry name" value="MMSAB OPERON REGULATORY PROTEIN"/>
    <property type="match status" value="1"/>
</dbReference>
<name>A0A4P8XG95_9BACL</name>
<dbReference type="Gene3D" id="1.10.10.60">
    <property type="entry name" value="Homeodomain-like"/>
    <property type="match status" value="2"/>
</dbReference>
<dbReference type="AlphaFoldDB" id="A0A4P8XG95"/>
<dbReference type="GO" id="GO:0003700">
    <property type="term" value="F:DNA-binding transcription factor activity"/>
    <property type="evidence" value="ECO:0007669"/>
    <property type="project" value="InterPro"/>
</dbReference>
<keyword evidence="1" id="KW-0805">Transcription regulation</keyword>
<dbReference type="KEGG" id="palo:E6C60_0400"/>
<organism evidence="5 6">
    <name type="scientific">Paenibacillus algicola</name>
    <dbReference type="NCBI Taxonomy" id="2565926"/>
    <lineage>
        <taxon>Bacteria</taxon>
        <taxon>Bacillati</taxon>
        <taxon>Bacillota</taxon>
        <taxon>Bacilli</taxon>
        <taxon>Bacillales</taxon>
        <taxon>Paenibacillaceae</taxon>
        <taxon>Paenibacillus</taxon>
    </lineage>
</organism>
<dbReference type="SMART" id="SM00342">
    <property type="entry name" value="HTH_ARAC"/>
    <property type="match status" value="1"/>
</dbReference>
<keyword evidence="6" id="KW-1185">Reference proteome</keyword>
<evidence type="ECO:0000313" key="5">
    <source>
        <dbReference type="EMBL" id="QCT01123.1"/>
    </source>
</evidence>
<dbReference type="InterPro" id="IPR018062">
    <property type="entry name" value="HTH_AraC-typ_CS"/>
</dbReference>
<feature type="domain" description="HTH araC/xylS-type" evidence="4">
    <location>
        <begin position="184"/>
        <end position="282"/>
    </location>
</feature>
<dbReference type="CDD" id="cd06986">
    <property type="entry name" value="cupin_MmsR-like_N"/>
    <property type="match status" value="1"/>
</dbReference>
<sequence length="283" mass="32002">MSRLMVDMFHSPSDNPLDLRLRFFGREECQPGHAWGPGLRDSYIIHFIHSGQGRFHIGEHSYDLQAGQGFMIPPATLVHYEADLEDPWIYSWYGFSGVQAKPLMQQAGMTVTQPIFDTRGGEPSEDGGFHTFHQELVAARDKRSRDVLSLSILYRLMAELIQCSPEQAPSSAAQPSSPKEAYIRQAVAYIENHYSQRVTVQDIADEVGLDRTYLSGLFKTRYGLPLQAFLLEYRMSRAAELLRNHALSVSDVSRSVGYTDPFLFSKMFKKATGLSPTSMRDKQ</sequence>
<evidence type="ECO:0000313" key="6">
    <source>
        <dbReference type="Proteomes" id="UP000300879"/>
    </source>
</evidence>
<dbReference type="SUPFAM" id="SSF46689">
    <property type="entry name" value="Homeodomain-like"/>
    <property type="match status" value="2"/>
</dbReference>
<dbReference type="SUPFAM" id="SSF51215">
    <property type="entry name" value="Regulatory protein AraC"/>
    <property type="match status" value="1"/>
</dbReference>
<dbReference type="Pfam" id="PF02311">
    <property type="entry name" value="AraC_binding"/>
    <property type="match status" value="1"/>
</dbReference>
<dbReference type="PROSITE" id="PS01124">
    <property type="entry name" value="HTH_ARAC_FAMILY_2"/>
    <property type="match status" value="1"/>
</dbReference>
<dbReference type="OrthoDB" id="9813413at2"/>
<proteinExistence type="predicted"/>
<dbReference type="PANTHER" id="PTHR43280">
    <property type="entry name" value="ARAC-FAMILY TRANSCRIPTIONAL REGULATOR"/>
    <property type="match status" value="1"/>
</dbReference>
<accession>A0A4P8XG95</accession>
<gene>
    <name evidence="5" type="ORF">E6C60_0400</name>
</gene>
<protein>
    <submittedName>
        <fullName evidence="5">AraC family transcriptional regulator</fullName>
    </submittedName>
</protein>